<dbReference type="KEGG" id="tad:TRIADDRAFT_52767"/>
<evidence type="ECO:0000256" key="1">
    <source>
        <dbReference type="ARBA" id="ARBA00022737"/>
    </source>
</evidence>
<dbReference type="OrthoDB" id="5587616at2759"/>
<dbReference type="EMBL" id="DS985241">
    <property type="protein sequence ID" value="EDV29165.1"/>
    <property type="molecule type" value="Genomic_DNA"/>
</dbReference>
<dbReference type="CTD" id="6749582"/>
<evidence type="ECO:0000313" key="5">
    <source>
        <dbReference type="Proteomes" id="UP000009022"/>
    </source>
</evidence>
<keyword evidence="1" id="KW-0677">Repeat</keyword>
<dbReference type="SMART" id="SM00028">
    <property type="entry name" value="TPR"/>
    <property type="match status" value="2"/>
</dbReference>
<sequence>MATRYSELKIFQKIQLLYEEGEKKYIAQDDLNAISNYEQALDQIQSLPKKDTDLELQYKINLRITDIYIRHGEWSQATKFRQHALYMANRMKNQVYIADCIDRQGDIKRMTGDESGALSDFRISLDMKLKSLDGDNLSIGDTYHKIGRAYFSQKEYNRALLMYQKALDIRIRKLGDDDLIVAQSYHNIGLAYSNLGMLEMLSI</sequence>
<name>B3RK99_TRIAD</name>
<protein>
    <submittedName>
        <fullName evidence="4">Uncharacterized protein</fullName>
    </submittedName>
</protein>
<feature type="repeat" description="TPR" evidence="3">
    <location>
        <begin position="140"/>
        <end position="173"/>
    </location>
</feature>
<dbReference type="RefSeq" id="XP_002108367.1">
    <property type="nucleotide sequence ID" value="XM_002108331.1"/>
</dbReference>
<dbReference type="InterPro" id="IPR019734">
    <property type="entry name" value="TPR_rpt"/>
</dbReference>
<accession>B3RK99</accession>
<evidence type="ECO:0000313" key="4">
    <source>
        <dbReference type="EMBL" id="EDV29165.1"/>
    </source>
</evidence>
<dbReference type="PANTHER" id="PTHR45641">
    <property type="entry name" value="TETRATRICOPEPTIDE REPEAT PROTEIN (AFU_ORTHOLOGUE AFUA_6G03870)"/>
    <property type="match status" value="1"/>
</dbReference>
<dbReference type="Proteomes" id="UP000009022">
    <property type="component" value="Unassembled WGS sequence"/>
</dbReference>
<dbReference type="PANTHER" id="PTHR45641:SF1">
    <property type="entry name" value="AAA+ ATPASE DOMAIN-CONTAINING PROTEIN"/>
    <property type="match status" value="1"/>
</dbReference>
<dbReference type="InParanoid" id="B3RK99"/>
<reference evidence="4 5" key="1">
    <citation type="journal article" date="2008" name="Nature">
        <title>The Trichoplax genome and the nature of placozoans.</title>
        <authorList>
            <person name="Srivastava M."/>
            <person name="Begovic E."/>
            <person name="Chapman J."/>
            <person name="Putnam N.H."/>
            <person name="Hellsten U."/>
            <person name="Kawashima T."/>
            <person name="Kuo A."/>
            <person name="Mitros T."/>
            <person name="Salamov A."/>
            <person name="Carpenter M.L."/>
            <person name="Signorovitch A.Y."/>
            <person name="Moreno M.A."/>
            <person name="Kamm K."/>
            <person name="Grimwood J."/>
            <person name="Schmutz J."/>
            <person name="Shapiro H."/>
            <person name="Grigoriev I.V."/>
            <person name="Buss L.W."/>
            <person name="Schierwater B."/>
            <person name="Dellaporta S.L."/>
            <person name="Rokhsar D.S."/>
        </authorList>
    </citation>
    <scope>NUCLEOTIDE SEQUENCE [LARGE SCALE GENOMIC DNA]</scope>
    <source>
        <strain evidence="4 5">Grell-BS-1999</strain>
    </source>
</reference>
<dbReference type="PhylomeDB" id="B3RK99"/>
<organism evidence="4 5">
    <name type="scientific">Trichoplax adhaerens</name>
    <name type="common">Trichoplax reptans</name>
    <dbReference type="NCBI Taxonomy" id="10228"/>
    <lineage>
        <taxon>Eukaryota</taxon>
        <taxon>Metazoa</taxon>
        <taxon>Placozoa</taxon>
        <taxon>Uniplacotomia</taxon>
        <taxon>Trichoplacea</taxon>
        <taxon>Trichoplacidae</taxon>
        <taxon>Trichoplax</taxon>
    </lineage>
</organism>
<gene>
    <name evidence="4" type="ORF">TRIADDRAFT_52767</name>
</gene>
<dbReference type="Pfam" id="PF13424">
    <property type="entry name" value="TPR_12"/>
    <property type="match status" value="1"/>
</dbReference>
<keyword evidence="5" id="KW-1185">Reference proteome</keyword>
<evidence type="ECO:0000256" key="3">
    <source>
        <dbReference type="PROSITE-ProRule" id="PRU00339"/>
    </source>
</evidence>
<evidence type="ECO:0000256" key="2">
    <source>
        <dbReference type="ARBA" id="ARBA00022803"/>
    </source>
</evidence>
<keyword evidence="2 3" id="KW-0802">TPR repeat</keyword>
<dbReference type="HOGENOM" id="CLU_1350442_0_0_1"/>
<dbReference type="PROSITE" id="PS50005">
    <property type="entry name" value="TPR"/>
    <property type="match status" value="1"/>
</dbReference>
<dbReference type="InterPro" id="IPR011990">
    <property type="entry name" value="TPR-like_helical_dom_sf"/>
</dbReference>
<dbReference type="SUPFAM" id="SSF48452">
    <property type="entry name" value="TPR-like"/>
    <property type="match status" value="2"/>
</dbReference>
<dbReference type="GeneID" id="6749582"/>
<dbReference type="AlphaFoldDB" id="B3RK99"/>
<dbReference type="Gene3D" id="1.25.40.10">
    <property type="entry name" value="Tetratricopeptide repeat domain"/>
    <property type="match status" value="2"/>
</dbReference>
<proteinExistence type="predicted"/>